<gene>
    <name evidence="6" type="ORF">Poly24_25170</name>
</gene>
<comment type="similarity">
    <text evidence="2">Belongs to the NAD(P)-dependent epimerase/dehydratase family. SDR39U1 subfamily.</text>
</comment>
<dbReference type="AlphaFoldDB" id="A0A518JTD9"/>
<dbReference type="Pfam" id="PF01370">
    <property type="entry name" value="Epimerase"/>
    <property type="match status" value="1"/>
</dbReference>
<name>A0A518JTD9_9BACT</name>
<evidence type="ECO:0000256" key="2">
    <source>
        <dbReference type="ARBA" id="ARBA00009353"/>
    </source>
</evidence>
<dbReference type="InterPro" id="IPR036291">
    <property type="entry name" value="NAD(P)-bd_dom_sf"/>
</dbReference>
<dbReference type="SUPFAM" id="SSF55961">
    <property type="entry name" value="Bet v1-like"/>
    <property type="match status" value="1"/>
</dbReference>
<evidence type="ECO:0000313" key="6">
    <source>
        <dbReference type="EMBL" id="QDV68804.1"/>
    </source>
</evidence>
<evidence type="ECO:0000259" key="4">
    <source>
        <dbReference type="Pfam" id="PF03364"/>
    </source>
</evidence>
<dbReference type="Gene3D" id="3.30.530.20">
    <property type="match status" value="1"/>
</dbReference>
<comment type="similarity">
    <text evidence="1">Belongs to the ribosome association toxin RatA family.</text>
</comment>
<dbReference type="InterPro" id="IPR001509">
    <property type="entry name" value="Epimerase_deHydtase"/>
</dbReference>
<keyword evidence="7" id="KW-1185">Reference proteome</keyword>
<dbReference type="InterPro" id="IPR013549">
    <property type="entry name" value="DUF1731"/>
</dbReference>
<evidence type="ECO:0000259" key="5">
    <source>
        <dbReference type="Pfam" id="PF08338"/>
    </source>
</evidence>
<evidence type="ECO:0000256" key="1">
    <source>
        <dbReference type="ARBA" id="ARBA00008918"/>
    </source>
</evidence>
<protein>
    <submittedName>
        <fullName evidence="6">Epimerase family protein</fullName>
    </submittedName>
</protein>
<dbReference type="PANTHER" id="PTHR11092">
    <property type="entry name" value="SUGAR NUCLEOTIDE EPIMERASE RELATED"/>
    <property type="match status" value="1"/>
</dbReference>
<dbReference type="CDD" id="cd07820">
    <property type="entry name" value="SRPBCC_3"/>
    <property type="match status" value="1"/>
</dbReference>
<evidence type="ECO:0000259" key="3">
    <source>
        <dbReference type="Pfam" id="PF01370"/>
    </source>
</evidence>
<proteinExistence type="inferred from homology"/>
<dbReference type="NCBIfam" id="TIGR01777">
    <property type="entry name" value="yfcH"/>
    <property type="match status" value="1"/>
</dbReference>
<dbReference type="CDD" id="cd05242">
    <property type="entry name" value="SDR_a8"/>
    <property type="match status" value="1"/>
</dbReference>
<reference evidence="6 7" key="1">
    <citation type="submission" date="2019-02" db="EMBL/GenBank/DDBJ databases">
        <title>Deep-cultivation of Planctomycetes and their phenomic and genomic characterization uncovers novel biology.</title>
        <authorList>
            <person name="Wiegand S."/>
            <person name="Jogler M."/>
            <person name="Boedeker C."/>
            <person name="Pinto D."/>
            <person name="Vollmers J."/>
            <person name="Rivas-Marin E."/>
            <person name="Kohn T."/>
            <person name="Peeters S.H."/>
            <person name="Heuer A."/>
            <person name="Rast P."/>
            <person name="Oberbeckmann S."/>
            <person name="Bunk B."/>
            <person name="Jeske O."/>
            <person name="Meyerdierks A."/>
            <person name="Storesund J.E."/>
            <person name="Kallscheuer N."/>
            <person name="Luecker S."/>
            <person name="Lage O.M."/>
            <person name="Pohl T."/>
            <person name="Merkel B.J."/>
            <person name="Hornburger P."/>
            <person name="Mueller R.-W."/>
            <person name="Bruemmer F."/>
            <person name="Labrenz M."/>
            <person name="Spormann A.M."/>
            <person name="Op den Camp H."/>
            <person name="Overmann J."/>
            <person name="Amann R."/>
            <person name="Jetten M.S.M."/>
            <person name="Mascher T."/>
            <person name="Medema M.H."/>
            <person name="Devos D.P."/>
            <person name="Kaster A.-K."/>
            <person name="Ovreas L."/>
            <person name="Rohde M."/>
            <person name="Galperin M.Y."/>
            <person name="Jogler C."/>
        </authorList>
    </citation>
    <scope>NUCLEOTIDE SEQUENCE [LARGE SCALE GENOMIC DNA]</scope>
    <source>
        <strain evidence="6 7">Poly24</strain>
    </source>
</reference>
<dbReference type="Pfam" id="PF08338">
    <property type="entry name" value="DUF1731"/>
    <property type="match status" value="1"/>
</dbReference>
<organism evidence="6 7">
    <name type="scientific">Rosistilla carotiformis</name>
    <dbReference type="NCBI Taxonomy" id="2528017"/>
    <lineage>
        <taxon>Bacteria</taxon>
        <taxon>Pseudomonadati</taxon>
        <taxon>Planctomycetota</taxon>
        <taxon>Planctomycetia</taxon>
        <taxon>Pirellulales</taxon>
        <taxon>Pirellulaceae</taxon>
        <taxon>Rosistilla</taxon>
    </lineage>
</organism>
<sequence length="463" mass="50416">MAAQQYKRSVALPASIEQAFAYHDRRGALGRLIPPWEHVTIQRSDNSLEPGSEVILKTKLGPVGMRWHARHEIYEPPNRFTDIQVSGPFASWHHEHRFEPGPTAASSQMHDTVDYRLPGGAVGSFFGSGKITKMLESMFAYRHRTTHDDLQMFSDHDPSPLRIAVSGSTGLVGGSFCNVANLLGHQTVPLLRGERPASRNDQEQADVLFPWSESFVSDAFAGTDAVVHLAGKPIADKRWNAKIKQEIIDSRVVPTRTLCEQLASMPKPPKVLVCASAIGIYGDRGDERLSEDSPHGDGFLADVGEQWEAACQPAADAGIRVVNLRIGIAISPQGGALQKLLLPAKLGVNGPVADGKQWWSWVALDDVIGAIYHAIKTPDLSGPVNVVAPHAVTCGQFARDLGSVLHRPAFLPAPAPLMRLALGEMADALLIASTHVLPTKLQASGYRFRFEHLQDCLRHVLGK</sequence>
<dbReference type="InterPro" id="IPR005031">
    <property type="entry name" value="COQ10_START"/>
</dbReference>
<feature type="domain" description="NAD-dependent epimerase/dehydratase" evidence="3">
    <location>
        <begin position="163"/>
        <end position="381"/>
    </location>
</feature>
<accession>A0A518JTD9</accession>
<dbReference type="InterPro" id="IPR010099">
    <property type="entry name" value="SDR39U1"/>
</dbReference>
<dbReference type="Gene3D" id="3.40.50.720">
    <property type="entry name" value="NAD(P)-binding Rossmann-like Domain"/>
    <property type="match status" value="1"/>
</dbReference>
<feature type="domain" description="DUF1731" evidence="5">
    <location>
        <begin position="413"/>
        <end position="460"/>
    </location>
</feature>
<dbReference type="EMBL" id="CP036348">
    <property type="protein sequence ID" value="QDV68804.1"/>
    <property type="molecule type" value="Genomic_DNA"/>
</dbReference>
<feature type="domain" description="Coenzyme Q-binding protein COQ10 START" evidence="4">
    <location>
        <begin position="12"/>
        <end position="138"/>
    </location>
</feature>
<dbReference type="Pfam" id="PF03364">
    <property type="entry name" value="Polyketide_cyc"/>
    <property type="match status" value="1"/>
</dbReference>
<dbReference type="Proteomes" id="UP000315082">
    <property type="component" value="Chromosome"/>
</dbReference>
<evidence type="ECO:0000313" key="7">
    <source>
        <dbReference type="Proteomes" id="UP000315082"/>
    </source>
</evidence>
<dbReference type="SUPFAM" id="SSF51735">
    <property type="entry name" value="NAD(P)-binding Rossmann-fold domains"/>
    <property type="match status" value="1"/>
</dbReference>
<dbReference type="KEGG" id="rcf:Poly24_25170"/>
<dbReference type="PANTHER" id="PTHR11092:SF0">
    <property type="entry name" value="EPIMERASE FAMILY PROTEIN SDR39U1"/>
    <property type="match status" value="1"/>
</dbReference>
<dbReference type="InterPro" id="IPR023393">
    <property type="entry name" value="START-like_dom_sf"/>
</dbReference>